<sequence>MAGVAIVGSGPNGLAAAVTLARAGVRVRVFEAEPTIGGGARTLPLTEPGFLHDWGSAVHPMALASPFFRDFGLADRVGFAIPDASYAQAMPGRSAIAWRSLERTADDLGRDGRAWRRLFAPLVRRRDRLVESVLRSMLPPRHPLITARFGARVLLHATRAGARTFKEASAPALIAGAAAHASGPMPSFGSAATGLMLATLAHGDGWPIPLGGSQSIVDALVAELESLGGVVETDARVTSIAELGDVDAVVLDVALARLPGLVGDRLPDSASRLLRRYVGGGGRPGNGLSKVDFALSAPVPWSDQRLAEAGTVHLGGTAQEVWAAEREVTAGRPARHPYVLLSQPSLFDPSRAPAGRHTVWAYIHVPHGSTLDATEHVTARIEEFAPGFRDTVLASRATTAAELEAHDANLIGGDIGSGFLTLRSMLARPVLARRPWRTPVPGVYLCSASTVPGPGVHGMAGHLAAKTVLRDVFGHPRFTGSGDRVGGANYD</sequence>
<evidence type="ECO:0000313" key="6">
    <source>
        <dbReference type="Proteomes" id="UP000293865"/>
    </source>
</evidence>
<dbReference type="EMBL" id="SDPN01000006">
    <property type="protein sequence ID" value="RXZ72269.1"/>
    <property type="molecule type" value="Genomic_DNA"/>
</dbReference>
<dbReference type="InterPro" id="IPR036188">
    <property type="entry name" value="FAD/NAD-bd_sf"/>
</dbReference>
<evidence type="ECO:0000313" key="5">
    <source>
        <dbReference type="EMBL" id="RXZ72269.1"/>
    </source>
</evidence>
<dbReference type="Pfam" id="PF01593">
    <property type="entry name" value="Amino_oxidase"/>
    <property type="match status" value="1"/>
</dbReference>
<dbReference type="PANTHER" id="PTHR10668:SF105">
    <property type="entry name" value="DEHYDROGENASE-RELATED"/>
    <property type="match status" value="1"/>
</dbReference>
<organism evidence="5 6">
    <name type="scientific">Agromyces albus</name>
    <dbReference type="NCBI Taxonomy" id="205332"/>
    <lineage>
        <taxon>Bacteria</taxon>
        <taxon>Bacillati</taxon>
        <taxon>Actinomycetota</taxon>
        <taxon>Actinomycetes</taxon>
        <taxon>Micrococcales</taxon>
        <taxon>Microbacteriaceae</taxon>
        <taxon>Agromyces</taxon>
    </lineage>
</organism>
<accession>A0A4Q2L3X6</accession>
<protein>
    <recommendedName>
        <fullName evidence="3">Pyridine nucleotide-disulfide oxidoreductase domain-containing protein 2</fullName>
    </recommendedName>
</protein>
<feature type="domain" description="Amine oxidase" evidence="4">
    <location>
        <begin position="13"/>
        <end position="250"/>
    </location>
</feature>
<dbReference type="AlphaFoldDB" id="A0A4Q2L3X6"/>
<dbReference type="Gene3D" id="3.50.50.60">
    <property type="entry name" value="FAD/NAD(P)-binding domain"/>
    <property type="match status" value="2"/>
</dbReference>
<evidence type="ECO:0000256" key="2">
    <source>
        <dbReference type="ARBA" id="ARBA00038825"/>
    </source>
</evidence>
<reference evidence="5 6" key="1">
    <citation type="submission" date="2019-01" db="EMBL/GenBank/DDBJ databases">
        <title>Agromyces.</title>
        <authorList>
            <person name="Li J."/>
        </authorList>
    </citation>
    <scope>NUCLEOTIDE SEQUENCE [LARGE SCALE GENOMIC DNA]</scope>
    <source>
        <strain evidence="5 6">DSM 15934</strain>
    </source>
</reference>
<dbReference type="Gene3D" id="3.90.660.50">
    <property type="match status" value="1"/>
</dbReference>
<dbReference type="SUPFAM" id="SSF51905">
    <property type="entry name" value="FAD/NAD(P)-binding domain"/>
    <property type="match status" value="1"/>
</dbReference>
<proteinExistence type="predicted"/>
<keyword evidence="6" id="KW-1185">Reference proteome</keyword>
<dbReference type="GO" id="GO:0016491">
    <property type="term" value="F:oxidoreductase activity"/>
    <property type="evidence" value="ECO:0007669"/>
    <property type="project" value="InterPro"/>
</dbReference>
<comment type="subunit">
    <text evidence="2">Interacts with COX5B; this interaction may contribute to localize PYROXD2 to the inner face of the inner mitochondrial membrane.</text>
</comment>
<dbReference type="PANTHER" id="PTHR10668">
    <property type="entry name" value="PHYTOENE DEHYDROGENASE"/>
    <property type="match status" value="1"/>
</dbReference>
<comment type="caution">
    <text evidence="5">The sequence shown here is derived from an EMBL/GenBank/DDBJ whole genome shotgun (WGS) entry which is preliminary data.</text>
</comment>
<gene>
    <name evidence="5" type="ORF">ESP51_05135</name>
</gene>
<comment type="function">
    <text evidence="1">Probable oxidoreductase that may play a role as regulator of mitochondrial function.</text>
</comment>
<name>A0A4Q2L3X6_9MICO</name>
<dbReference type="OrthoDB" id="833207at2"/>
<evidence type="ECO:0000259" key="4">
    <source>
        <dbReference type="Pfam" id="PF01593"/>
    </source>
</evidence>
<dbReference type="RefSeq" id="WP_129519823.1">
    <property type="nucleotide sequence ID" value="NZ_SDPN01000006.1"/>
</dbReference>
<evidence type="ECO:0000256" key="1">
    <source>
        <dbReference type="ARBA" id="ARBA00037217"/>
    </source>
</evidence>
<evidence type="ECO:0000256" key="3">
    <source>
        <dbReference type="ARBA" id="ARBA00040298"/>
    </source>
</evidence>
<dbReference type="PRINTS" id="PR00419">
    <property type="entry name" value="ADXRDTASE"/>
</dbReference>
<dbReference type="InterPro" id="IPR002937">
    <property type="entry name" value="Amino_oxidase"/>
</dbReference>
<dbReference type="Proteomes" id="UP000293865">
    <property type="component" value="Unassembled WGS sequence"/>
</dbReference>